<evidence type="ECO:0000313" key="1">
    <source>
        <dbReference type="EMBL" id="EMC91293.1"/>
    </source>
</evidence>
<protein>
    <submittedName>
        <fullName evidence="1">Uncharacterized protein</fullName>
    </submittedName>
</protein>
<organism evidence="1 2">
    <name type="scientific">Baudoinia panamericana (strain UAMH 10762)</name>
    <name type="common">Angels' share fungus</name>
    <name type="synonym">Baudoinia compniacensis (strain UAMH 10762)</name>
    <dbReference type="NCBI Taxonomy" id="717646"/>
    <lineage>
        <taxon>Eukaryota</taxon>
        <taxon>Fungi</taxon>
        <taxon>Dikarya</taxon>
        <taxon>Ascomycota</taxon>
        <taxon>Pezizomycotina</taxon>
        <taxon>Dothideomycetes</taxon>
        <taxon>Dothideomycetidae</taxon>
        <taxon>Mycosphaerellales</taxon>
        <taxon>Teratosphaeriaceae</taxon>
        <taxon>Baudoinia</taxon>
    </lineage>
</organism>
<keyword evidence="2" id="KW-1185">Reference proteome</keyword>
<dbReference type="HOGENOM" id="CLU_1722014_0_0_1"/>
<dbReference type="GeneID" id="19113795"/>
<reference evidence="1 2" key="1">
    <citation type="journal article" date="2012" name="PLoS Pathog.">
        <title>Diverse lifestyles and strategies of plant pathogenesis encoded in the genomes of eighteen Dothideomycetes fungi.</title>
        <authorList>
            <person name="Ohm R.A."/>
            <person name="Feau N."/>
            <person name="Henrissat B."/>
            <person name="Schoch C.L."/>
            <person name="Horwitz B.A."/>
            <person name="Barry K.W."/>
            <person name="Condon B.J."/>
            <person name="Copeland A.C."/>
            <person name="Dhillon B."/>
            <person name="Glaser F."/>
            <person name="Hesse C.N."/>
            <person name="Kosti I."/>
            <person name="LaButti K."/>
            <person name="Lindquist E.A."/>
            <person name="Lucas S."/>
            <person name="Salamov A.A."/>
            <person name="Bradshaw R.E."/>
            <person name="Ciuffetti L."/>
            <person name="Hamelin R.C."/>
            <person name="Kema G.H.J."/>
            <person name="Lawrence C."/>
            <person name="Scott J.A."/>
            <person name="Spatafora J.W."/>
            <person name="Turgeon B.G."/>
            <person name="de Wit P.J.G.M."/>
            <person name="Zhong S."/>
            <person name="Goodwin S.B."/>
            <person name="Grigoriev I.V."/>
        </authorList>
    </citation>
    <scope>NUCLEOTIDE SEQUENCE [LARGE SCALE GENOMIC DNA]</scope>
    <source>
        <strain evidence="1 2">UAMH 10762</strain>
    </source>
</reference>
<proteinExistence type="predicted"/>
<name>M2MJ42_BAUPA</name>
<dbReference type="EMBL" id="KB445564">
    <property type="protein sequence ID" value="EMC91293.1"/>
    <property type="molecule type" value="Genomic_DNA"/>
</dbReference>
<dbReference type="RefSeq" id="XP_007681396.1">
    <property type="nucleotide sequence ID" value="XM_007683206.1"/>
</dbReference>
<accession>M2MJ42</accession>
<dbReference type="Proteomes" id="UP000011761">
    <property type="component" value="Unassembled WGS sequence"/>
</dbReference>
<dbReference type="KEGG" id="bcom:BAUCODRAFT_39457"/>
<dbReference type="AlphaFoldDB" id="M2MJ42"/>
<sequence>MSFLGALKPTLTSSKSFLQALTLSHHVMRLQADLVCLTARPRPVDAWTVLHKSDAFHVEREDLDKARRWHEVSGTFHNQGSLVVQARLASAAPTVFAPWGEVGLAARLARVVTATLTALRQASRLPVWTLALRYLEVSSRHNQKSREGAKST</sequence>
<evidence type="ECO:0000313" key="2">
    <source>
        <dbReference type="Proteomes" id="UP000011761"/>
    </source>
</evidence>
<gene>
    <name evidence="1" type="ORF">BAUCODRAFT_39457</name>
</gene>